<dbReference type="CDD" id="cd02603">
    <property type="entry name" value="HAD_sEH-N_like"/>
    <property type="match status" value="1"/>
</dbReference>
<dbReference type="NCBIfam" id="TIGR01509">
    <property type="entry name" value="HAD-SF-IA-v3"/>
    <property type="match status" value="1"/>
</dbReference>
<dbReference type="OrthoDB" id="2012566at2759"/>
<feature type="region of interest" description="Disordered" evidence="1">
    <location>
        <begin position="483"/>
        <end position="568"/>
    </location>
</feature>
<comment type="caution">
    <text evidence="2">The sequence shown here is derived from an EMBL/GenBank/DDBJ whole genome shotgun (WGS) entry which is preliminary data.</text>
</comment>
<sequence>MSPTSLFSAIVFDLGDVLFKWSPETKTSISSKTLRRILSCPTWFDYERGRLSEQDCYERVGQDFDIPPSEIRAAFDQARDSLVGSHELIELIRELKEESNGKLHVYAMSNISLPDWEVLRTKPADWSIFDRVFTSGAAGERKPNLGFYRHVISETGVDPHTTIFVDDKHENVLSARSVGFHGIVFDREDAVRRALRNLIGDPVARGKAYLEANSGKLVSLTSATAKQPSVILHENFAQLLIIELTSNRDLVHLVEHERTWNFFHHGKGVLTTEEFPFDVDTTSLGLTVLKRDAAVANSVMDEMLQYVDPDGIMQTYFDHTRPRFDPVVCVNVLSLFYEYGRGAELSKTLDWVYEVLLNRAYTDGTRYYKNAECFLYFLTRLLIANNDDELHSLFKPLLKERIQECIGSEGDALQLAMRILICDFVGIRDEVDLRSLLPLQQEDGSFEIGWIYKYGSSGLQIGNVGLTTAMAVKAISTFDKPANVRLATPPSPTLTLVDEEIPPSPRPTKRKRAASEPPVLPAPSAKRPRIPMPQSHKRQRSEATKASLARFKWPGSKHSRKQSLDVST</sequence>
<dbReference type="Gene3D" id="3.40.50.1000">
    <property type="entry name" value="HAD superfamily/HAD-like"/>
    <property type="match status" value="1"/>
</dbReference>
<dbReference type="PANTHER" id="PTHR43611:SF3">
    <property type="entry name" value="FLAVIN MONONUCLEOTIDE HYDROLASE 1, CHLOROPLATIC"/>
    <property type="match status" value="1"/>
</dbReference>
<dbReference type="InterPro" id="IPR006439">
    <property type="entry name" value="HAD-SF_hydro_IA"/>
</dbReference>
<accession>A0A8H5BQQ0</accession>
<evidence type="ECO:0000256" key="1">
    <source>
        <dbReference type="SAM" id="MobiDB-lite"/>
    </source>
</evidence>
<dbReference type="GO" id="GO:0016791">
    <property type="term" value="F:phosphatase activity"/>
    <property type="evidence" value="ECO:0007669"/>
    <property type="project" value="UniProtKB-ARBA"/>
</dbReference>
<dbReference type="Gene3D" id="1.10.150.240">
    <property type="entry name" value="Putative phosphatase, domain 2"/>
    <property type="match status" value="1"/>
</dbReference>
<dbReference type="Proteomes" id="UP000541558">
    <property type="component" value="Unassembled WGS sequence"/>
</dbReference>
<dbReference type="EMBL" id="JAACJK010000163">
    <property type="protein sequence ID" value="KAF5326587.1"/>
    <property type="molecule type" value="Genomic_DNA"/>
</dbReference>
<dbReference type="InterPro" id="IPR023198">
    <property type="entry name" value="PGP-like_dom2"/>
</dbReference>
<protein>
    <recommendedName>
        <fullName evidence="4">HAD-like protein</fullName>
    </recommendedName>
</protein>
<dbReference type="AlphaFoldDB" id="A0A8H5BQQ0"/>
<dbReference type="InterPro" id="IPR023214">
    <property type="entry name" value="HAD_sf"/>
</dbReference>
<evidence type="ECO:0000313" key="2">
    <source>
        <dbReference type="EMBL" id="KAF5326587.1"/>
    </source>
</evidence>
<keyword evidence="3" id="KW-1185">Reference proteome</keyword>
<proteinExistence type="predicted"/>
<organism evidence="2 3">
    <name type="scientific">Ephemerocybe angulata</name>
    <dbReference type="NCBI Taxonomy" id="980116"/>
    <lineage>
        <taxon>Eukaryota</taxon>
        <taxon>Fungi</taxon>
        <taxon>Dikarya</taxon>
        <taxon>Basidiomycota</taxon>
        <taxon>Agaricomycotina</taxon>
        <taxon>Agaricomycetes</taxon>
        <taxon>Agaricomycetidae</taxon>
        <taxon>Agaricales</taxon>
        <taxon>Agaricineae</taxon>
        <taxon>Psathyrellaceae</taxon>
        <taxon>Ephemerocybe</taxon>
    </lineage>
</organism>
<evidence type="ECO:0008006" key="4">
    <source>
        <dbReference type="Google" id="ProtNLM"/>
    </source>
</evidence>
<gene>
    <name evidence="2" type="ORF">D9611_000252</name>
</gene>
<dbReference type="SUPFAM" id="SSF56784">
    <property type="entry name" value="HAD-like"/>
    <property type="match status" value="1"/>
</dbReference>
<name>A0A8H5BQQ0_9AGAR</name>
<dbReference type="PANTHER" id="PTHR43611">
    <property type="entry name" value="ALPHA-D-GLUCOSE 1-PHOSPHATE PHOSPHATASE"/>
    <property type="match status" value="1"/>
</dbReference>
<dbReference type="InterPro" id="IPR036412">
    <property type="entry name" value="HAD-like_sf"/>
</dbReference>
<evidence type="ECO:0000313" key="3">
    <source>
        <dbReference type="Proteomes" id="UP000541558"/>
    </source>
</evidence>
<reference evidence="2 3" key="1">
    <citation type="journal article" date="2020" name="ISME J.">
        <title>Uncovering the hidden diversity of litter-decomposition mechanisms in mushroom-forming fungi.</title>
        <authorList>
            <person name="Floudas D."/>
            <person name="Bentzer J."/>
            <person name="Ahren D."/>
            <person name="Johansson T."/>
            <person name="Persson P."/>
            <person name="Tunlid A."/>
        </authorList>
    </citation>
    <scope>NUCLEOTIDE SEQUENCE [LARGE SCALE GENOMIC DNA]</scope>
    <source>
        <strain evidence="2 3">CBS 175.51</strain>
    </source>
</reference>